<organism evidence="1 2">
    <name type="scientific">Smallanthus sonchifolius</name>
    <dbReference type="NCBI Taxonomy" id="185202"/>
    <lineage>
        <taxon>Eukaryota</taxon>
        <taxon>Viridiplantae</taxon>
        <taxon>Streptophyta</taxon>
        <taxon>Embryophyta</taxon>
        <taxon>Tracheophyta</taxon>
        <taxon>Spermatophyta</taxon>
        <taxon>Magnoliopsida</taxon>
        <taxon>eudicotyledons</taxon>
        <taxon>Gunneridae</taxon>
        <taxon>Pentapetalae</taxon>
        <taxon>asterids</taxon>
        <taxon>campanulids</taxon>
        <taxon>Asterales</taxon>
        <taxon>Asteraceae</taxon>
        <taxon>Asteroideae</taxon>
        <taxon>Heliantheae alliance</taxon>
        <taxon>Millerieae</taxon>
        <taxon>Smallanthus</taxon>
    </lineage>
</organism>
<sequence>MCLGPAPTLMQANVTYRQSSFTNSANNRGNLAAFKEREFYNTKFAHVKSMEELGVLDGVKKLFDNIRWCTLKTMSYTLFKKNCVLSMDTICQMINAPIEDTFGPDDSTHANFHAEKFWKSITTISKYETSHLKASQVIHTSMKLAI</sequence>
<accession>A0ACB8YMC8</accession>
<reference evidence="1 2" key="2">
    <citation type="journal article" date="2022" name="Mol. Ecol. Resour.">
        <title>The genomes of chicory, endive, great burdock and yacon provide insights into Asteraceae paleo-polyploidization history and plant inulin production.</title>
        <authorList>
            <person name="Fan W."/>
            <person name="Wang S."/>
            <person name="Wang H."/>
            <person name="Wang A."/>
            <person name="Jiang F."/>
            <person name="Liu H."/>
            <person name="Zhao H."/>
            <person name="Xu D."/>
            <person name="Zhang Y."/>
        </authorList>
    </citation>
    <scope>NUCLEOTIDE SEQUENCE [LARGE SCALE GENOMIC DNA]</scope>
    <source>
        <strain evidence="2">cv. Yunnan</strain>
        <tissue evidence="1">Leaves</tissue>
    </source>
</reference>
<evidence type="ECO:0000313" key="1">
    <source>
        <dbReference type="EMBL" id="KAI3686631.1"/>
    </source>
</evidence>
<comment type="caution">
    <text evidence="1">The sequence shown here is derived from an EMBL/GenBank/DDBJ whole genome shotgun (WGS) entry which is preliminary data.</text>
</comment>
<evidence type="ECO:0000313" key="2">
    <source>
        <dbReference type="Proteomes" id="UP001056120"/>
    </source>
</evidence>
<dbReference type="Proteomes" id="UP001056120">
    <property type="component" value="Linkage Group LG27"/>
</dbReference>
<protein>
    <submittedName>
        <fullName evidence="1">Uncharacterized protein</fullName>
    </submittedName>
</protein>
<keyword evidence="2" id="KW-1185">Reference proteome</keyword>
<proteinExistence type="predicted"/>
<reference evidence="2" key="1">
    <citation type="journal article" date="2022" name="Mol. Ecol. Resour.">
        <title>The genomes of chicory, endive, great burdock and yacon provide insights into Asteraceae palaeo-polyploidization history and plant inulin production.</title>
        <authorList>
            <person name="Fan W."/>
            <person name="Wang S."/>
            <person name="Wang H."/>
            <person name="Wang A."/>
            <person name="Jiang F."/>
            <person name="Liu H."/>
            <person name="Zhao H."/>
            <person name="Xu D."/>
            <person name="Zhang Y."/>
        </authorList>
    </citation>
    <scope>NUCLEOTIDE SEQUENCE [LARGE SCALE GENOMIC DNA]</scope>
    <source>
        <strain evidence="2">cv. Yunnan</strain>
    </source>
</reference>
<dbReference type="EMBL" id="CM042044">
    <property type="protein sequence ID" value="KAI3686631.1"/>
    <property type="molecule type" value="Genomic_DNA"/>
</dbReference>
<gene>
    <name evidence="1" type="ORF">L1987_80311</name>
</gene>
<name>A0ACB8YMC8_9ASTR</name>